<protein>
    <recommendedName>
        <fullName evidence="4">Phosphoprotein</fullName>
    </recommendedName>
</protein>
<accession>A0ABD1EBZ6</accession>
<evidence type="ECO:0000313" key="3">
    <source>
        <dbReference type="Proteomes" id="UP001566132"/>
    </source>
</evidence>
<proteinExistence type="predicted"/>
<name>A0ABD1EBZ6_HYPHA</name>
<feature type="compositionally biased region" description="Polar residues" evidence="1">
    <location>
        <begin position="1"/>
        <end position="15"/>
    </location>
</feature>
<gene>
    <name evidence="2" type="ORF">ABEB36_012654</name>
</gene>
<reference evidence="2 3" key="1">
    <citation type="submission" date="2024-05" db="EMBL/GenBank/DDBJ databases">
        <title>Genetic variation in Jamaican populations of the coffee berry borer (Hypothenemus hampei).</title>
        <authorList>
            <person name="Errbii M."/>
            <person name="Myrie A."/>
        </authorList>
    </citation>
    <scope>NUCLEOTIDE SEQUENCE [LARGE SCALE GENOMIC DNA]</scope>
    <source>
        <strain evidence="2">JA-Hopewell-2020-01-JO</strain>
        <tissue evidence="2">Whole body</tissue>
    </source>
</reference>
<dbReference type="EMBL" id="JBDJPC010000009">
    <property type="protein sequence ID" value="KAL1492168.1"/>
    <property type="molecule type" value="Genomic_DNA"/>
</dbReference>
<evidence type="ECO:0000256" key="1">
    <source>
        <dbReference type="SAM" id="MobiDB-lite"/>
    </source>
</evidence>
<keyword evidence="3" id="KW-1185">Reference proteome</keyword>
<dbReference type="Proteomes" id="UP001566132">
    <property type="component" value="Unassembled WGS sequence"/>
</dbReference>
<organism evidence="2 3">
    <name type="scientific">Hypothenemus hampei</name>
    <name type="common">Coffee berry borer</name>
    <dbReference type="NCBI Taxonomy" id="57062"/>
    <lineage>
        <taxon>Eukaryota</taxon>
        <taxon>Metazoa</taxon>
        <taxon>Ecdysozoa</taxon>
        <taxon>Arthropoda</taxon>
        <taxon>Hexapoda</taxon>
        <taxon>Insecta</taxon>
        <taxon>Pterygota</taxon>
        <taxon>Neoptera</taxon>
        <taxon>Endopterygota</taxon>
        <taxon>Coleoptera</taxon>
        <taxon>Polyphaga</taxon>
        <taxon>Cucujiformia</taxon>
        <taxon>Curculionidae</taxon>
        <taxon>Scolytinae</taxon>
        <taxon>Hypothenemus</taxon>
    </lineage>
</organism>
<sequence>MNSSYYSLVDTSAEVTDNDEETADFQIRSRQSTYNIDEENPRELTGKFWRSPIVSESDENENEESENEENTQTIGKRQREESSTQVEMKKYKPNKGEVKTTTGIAINDLHKEVNTLNEIMKKCKNPTASLTLTIKNITELTETLVNNTDMQKTITKIMQKGHEIEQ</sequence>
<comment type="caution">
    <text evidence="2">The sequence shown here is derived from an EMBL/GenBank/DDBJ whole genome shotgun (WGS) entry which is preliminary data.</text>
</comment>
<feature type="compositionally biased region" description="Basic and acidic residues" evidence="1">
    <location>
        <begin position="77"/>
        <end position="95"/>
    </location>
</feature>
<evidence type="ECO:0008006" key="4">
    <source>
        <dbReference type="Google" id="ProtNLM"/>
    </source>
</evidence>
<feature type="region of interest" description="Disordered" evidence="1">
    <location>
        <begin position="1"/>
        <end position="95"/>
    </location>
</feature>
<dbReference type="AlphaFoldDB" id="A0ABD1EBZ6"/>
<evidence type="ECO:0000313" key="2">
    <source>
        <dbReference type="EMBL" id="KAL1492168.1"/>
    </source>
</evidence>
<feature type="compositionally biased region" description="Acidic residues" evidence="1">
    <location>
        <begin position="56"/>
        <end position="69"/>
    </location>
</feature>